<dbReference type="InterPro" id="IPR003439">
    <property type="entry name" value="ABC_transporter-like_ATP-bd"/>
</dbReference>
<dbReference type="CDD" id="cd03225">
    <property type="entry name" value="ABC_cobalt_CbiO_domain1"/>
    <property type="match status" value="1"/>
</dbReference>
<reference evidence="7 8" key="1">
    <citation type="submission" date="2011-09" db="EMBL/GenBank/DDBJ databases">
        <title>The draft genome of Treponema saccharophilum DSM 2985.</title>
        <authorList>
            <consortium name="US DOE Joint Genome Institute (JGI-PGF)"/>
            <person name="Lucas S."/>
            <person name="Copeland A."/>
            <person name="Lapidus A."/>
            <person name="Glavina del Rio T."/>
            <person name="Dalin E."/>
            <person name="Tice H."/>
            <person name="Bruce D."/>
            <person name="Goodwin L."/>
            <person name="Pitluck S."/>
            <person name="Peters L."/>
            <person name="Kyrpides N."/>
            <person name="Mavromatis K."/>
            <person name="Ivanova N."/>
            <person name="Markowitz V."/>
            <person name="Cheng J.-F."/>
            <person name="Hugenholtz P."/>
            <person name="Woyke T."/>
            <person name="Wu D."/>
            <person name="Gronow S."/>
            <person name="Wellnitz S."/>
            <person name="Brambilla E."/>
            <person name="Klenk H.-P."/>
            <person name="Eisen J.A."/>
        </authorList>
    </citation>
    <scope>NUCLEOTIDE SEQUENCE [LARGE SCALE GENOMIC DNA]</scope>
    <source>
        <strain evidence="7 8">DSM 2985</strain>
    </source>
</reference>
<dbReference type="InterPro" id="IPR003593">
    <property type="entry name" value="AAA+_ATPase"/>
</dbReference>
<evidence type="ECO:0000256" key="1">
    <source>
        <dbReference type="ARBA" id="ARBA00010692"/>
    </source>
</evidence>
<dbReference type="PROSITE" id="PS00211">
    <property type="entry name" value="ABC_TRANSPORTER_1"/>
    <property type="match status" value="1"/>
</dbReference>
<dbReference type="STRING" id="907348.TresaDRAFT_0066"/>
<dbReference type="EMBL" id="AGRW01000054">
    <property type="protein sequence ID" value="EIC00593.1"/>
    <property type="molecule type" value="Genomic_DNA"/>
</dbReference>
<feature type="domain" description="ABC transporter" evidence="6">
    <location>
        <begin position="219"/>
        <end position="445"/>
    </location>
</feature>
<evidence type="ECO:0000256" key="3">
    <source>
        <dbReference type="ARBA" id="ARBA00022741"/>
    </source>
</evidence>
<dbReference type="GO" id="GO:0042626">
    <property type="term" value="F:ATPase-coupled transmembrane transporter activity"/>
    <property type="evidence" value="ECO:0007669"/>
    <property type="project" value="TreeGrafter"/>
</dbReference>
<feature type="transmembrane region" description="Helical" evidence="5">
    <location>
        <begin position="93"/>
        <end position="110"/>
    </location>
</feature>
<dbReference type="InterPro" id="IPR003784">
    <property type="entry name" value="BioY"/>
</dbReference>
<dbReference type="SUPFAM" id="SSF52540">
    <property type="entry name" value="P-loop containing nucleoside triphosphate hydrolases"/>
    <property type="match status" value="1"/>
</dbReference>
<dbReference type="InterPro" id="IPR015856">
    <property type="entry name" value="ABC_transpr_CbiO/EcfA_su"/>
</dbReference>
<dbReference type="eggNOG" id="COG1268">
    <property type="taxonomic scope" value="Bacteria"/>
</dbReference>
<dbReference type="Gene3D" id="3.40.50.300">
    <property type="entry name" value="P-loop containing nucleotide triphosphate hydrolases"/>
    <property type="match status" value="1"/>
</dbReference>
<dbReference type="AlphaFoldDB" id="H7ENW0"/>
<proteinExistence type="inferred from homology"/>
<dbReference type="GO" id="GO:0005524">
    <property type="term" value="F:ATP binding"/>
    <property type="evidence" value="ECO:0007669"/>
    <property type="project" value="UniProtKB-KW"/>
</dbReference>
<evidence type="ECO:0000313" key="7">
    <source>
        <dbReference type="EMBL" id="EIC00593.1"/>
    </source>
</evidence>
<sequence>MRQENSKNRILKSCFIALFAAIISVGCVMSIPLPGGVPISLQNFFCILAGATLGGAFGPASVLIWMAAGAVGIPVFANAHGGIAILAGPTGGYIFGYLLGSLAAGIALGVPTENERKGRLAVIKIAAAAFVAYAIVYVPGIPWFMHVMAGKGKPQTFQAALKLTFIPFIPGDLIKFAVTIPLTLLLRPIAARYISSSSKSARDAEREALREMRDGKSAVSLKNVTKLFPGRDGGKKYEAALYDVSMEIEKGSVTIVGGANGSGKSVLMQLISGLMEPTDGEITTMSKPGLVFQEAATQILGDTPREDAAVGPRNAGETKESAARIAENALAEVRLLDKADIPAEFLSGGEKRRLAVASIIAMNRDILIFDEPYANLDYPGVLDVNRLIAELHEKGRTVIILTHELEKCLALADHFVILKEGKVVFDGKPEDALSLNLEQWSIRNPLAKYESASDLVWR</sequence>
<keyword evidence="2" id="KW-0813">Transport</keyword>
<name>H7ENW0_9SPIR</name>
<gene>
    <name evidence="7" type="ORF">TresaDRAFT_0066</name>
</gene>
<dbReference type="PANTHER" id="PTHR43553">
    <property type="entry name" value="HEAVY METAL TRANSPORTER"/>
    <property type="match status" value="1"/>
</dbReference>
<keyword evidence="8" id="KW-1185">Reference proteome</keyword>
<keyword evidence="5" id="KW-0812">Transmembrane</keyword>
<dbReference type="PROSITE" id="PS51257">
    <property type="entry name" value="PROKAR_LIPOPROTEIN"/>
    <property type="match status" value="1"/>
</dbReference>
<accession>H7ENW0</accession>
<keyword evidence="4" id="KW-0067">ATP-binding</keyword>
<dbReference type="Proteomes" id="UP000003571">
    <property type="component" value="Unassembled WGS sequence"/>
</dbReference>
<keyword evidence="3" id="KW-0547">Nucleotide-binding</keyword>
<organism evidence="7 8">
    <name type="scientific">Treponema saccharophilum DSM 2985</name>
    <dbReference type="NCBI Taxonomy" id="907348"/>
    <lineage>
        <taxon>Bacteria</taxon>
        <taxon>Pseudomonadati</taxon>
        <taxon>Spirochaetota</taxon>
        <taxon>Spirochaetia</taxon>
        <taxon>Spirochaetales</taxon>
        <taxon>Treponemataceae</taxon>
        <taxon>Treponema</taxon>
    </lineage>
</organism>
<dbReference type="InterPro" id="IPR027417">
    <property type="entry name" value="P-loop_NTPase"/>
</dbReference>
<dbReference type="GO" id="GO:0043190">
    <property type="term" value="C:ATP-binding cassette (ABC) transporter complex"/>
    <property type="evidence" value="ECO:0007669"/>
    <property type="project" value="TreeGrafter"/>
</dbReference>
<dbReference type="SMART" id="SM00382">
    <property type="entry name" value="AAA"/>
    <property type="match status" value="1"/>
</dbReference>
<dbReference type="PATRIC" id="fig|907348.3.peg.2646"/>
<evidence type="ECO:0000313" key="8">
    <source>
        <dbReference type="Proteomes" id="UP000003571"/>
    </source>
</evidence>
<evidence type="ECO:0000259" key="6">
    <source>
        <dbReference type="PROSITE" id="PS50893"/>
    </source>
</evidence>
<evidence type="ECO:0000256" key="5">
    <source>
        <dbReference type="SAM" id="Phobius"/>
    </source>
</evidence>
<dbReference type="OrthoDB" id="9784332at2"/>
<evidence type="ECO:0000256" key="4">
    <source>
        <dbReference type="ARBA" id="ARBA00022840"/>
    </source>
</evidence>
<dbReference type="eggNOG" id="COG1122">
    <property type="taxonomic scope" value="Bacteria"/>
</dbReference>
<dbReference type="GO" id="GO:0015225">
    <property type="term" value="F:biotin transmembrane transporter activity"/>
    <property type="evidence" value="ECO:0007669"/>
    <property type="project" value="InterPro"/>
</dbReference>
<dbReference type="PROSITE" id="PS50893">
    <property type="entry name" value="ABC_TRANSPORTER_2"/>
    <property type="match status" value="1"/>
</dbReference>
<evidence type="ECO:0000256" key="2">
    <source>
        <dbReference type="ARBA" id="ARBA00022448"/>
    </source>
</evidence>
<feature type="transmembrane region" description="Helical" evidence="5">
    <location>
        <begin position="12"/>
        <end position="33"/>
    </location>
</feature>
<dbReference type="Gene3D" id="1.10.1760.20">
    <property type="match status" value="1"/>
</dbReference>
<dbReference type="InterPro" id="IPR050095">
    <property type="entry name" value="ECF_ABC_transporter_ATP-bd"/>
</dbReference>
<dbReference type="Pfam" id="PF02632">
    <property type="entry name" value="BioY"/>
    <property type="match status" value="1"/>
</dbReference>
<dbReference type="Pfam" id="PF00005">
    <property type="entry name" value="ABC_tran"/>
    <property type="match status" value="1"/>
</dbReference>
<keyword evidence="5" id="KW-0472">Membrane</keyword>
<keyword evidence="5" id="KW-1133">Transmembrane helix</keyword>
<feature type="transmembrane region" description="Helical" evidence="5">
    <location>
        <begin position="122"/>
        <end position="145"/>
    </location>
</feature>
<comment type="similarity">
    <text evidence="1">Belongs to the BioY family.</text>
</comment>
<comment type="caution">
    <text evidence="7">The sequence shown here is derived from an EMBL/GenBank/DDBJ whole genome shotgun (WGS) entry which is preliminary data.</text>
</comment>
<dbReference type="RefSeq" id="WP_002706249.1">
    <property type="nucleotide sequence ID" value="NZ_AGRW01000054.1"/>
</dbReference>
<dbReference type="InterPro" id="IPR017871">
    <property type="entry name" value="ABC_transporter-like_CS"/>
</dbReference>
<protein>
    <submittedName>
        <fullName evidence="7">BioY protein</fullName>
    </submittedName>
</protein>
<feature type="transmembrane region" description="Helical" evidence="5">
    <location>
        <begin position="39"/>
        <end position="57"/>
    </location>
</feature>
<dbReference type="GO" id="GO:0016887">
    <property type="term" value="F:ATP hydrolysis activity"/>
    <property type="evidence" value="ECO:0007669"/>
    <property type="project" value="InterPro"/>
</dbReference>